<dbReference type="SMART" id="SM00895">
    <property type="entry name" value="FCD"/>
    <property type="match status" value="1"/>
</dbReference>
<dbReference type="GO" id="GO:0003677">
    <property type="term" value="F:DNA binding"/>
    <property type="evidence" value="ECO:0007669"/>
    <property type="project" value="UniProtKB-KW"/>
</dbReference>
<gene>
    <name evidence="5" type="ORF">DBZ36_12740</name>
</gene>
<dbReference type="Gene3D" id="1.10.10.10">
    <property type="entry name" value="Winged helix-like DNA-binding domain superfamily/Winged helix DNA-binding domain"/>
    <property type="match status" value="1"/>
</dbReference>
<dbReference type="RefSeq" id="WP_120355322.1">
    <property type="nucleotide sequence ID" value="NZ_RAQO01000006.1"/>
</dbReference>
<dbReference type="OrthoDB" id="9028214at2"/>
<comment type="caution">
    <text evidence="5">The sequence shown here is derived from an EMBL/GenBank/DDBJ whole genome shotgun (WGS) entry which is preliminary data.</text>
</comment>
<dbReference type="InterPro" id="IPR036390">
    <property type="entry name" value="WH_DNA-bd_sf"/>
</dbReference>
<dbReference type="InterPro" id="IPR036388">
    <property type="entry name" value="WH-like_DNA-bd_sf"/>
</dbReference>
<reference evidence="5 6" key="1">
    <citation type="submission" date="2018-09" db="EMBL/GenBank/DDBJ databases">
        <authorList>
            <person name="Wang Z."/>
        </authorList>
    </citation>
    <scope>NUCLEOTIDE SEQUENCE [LARGE SCALE GENOMIC DNA]</scope>
    <source>
        <strain evidence="5 6">ALS 81</strain>
    </source>
</reference>
<dbReference type="InterPro" id="IPR011711">
    <property type="entry name" value="GntR_C"/>
</dbReference>
<dbReference type="SUPFAM" id="SSF48008">
    <property type="entry name" value="GntR ligand-binding domain-like"/>
    <property type="match status" value="1"/>
</dbReference>
<sequence>MSKAFKSIEGSSRSLHLQVARAIARKILSGDLPEDGIIPSEMDLCEQFGVSRTALREAIKLLNSKGLLESKPKIGTRVRQREHWNLLDAQLIDWMVGIDNTDKIYWEFLSLRRAIEPEAAALAARHASVEQRMALSGIFQTMSNIASGIDQENQWSTIDLEFHRQIYLSTGNSFFLPFANVLRTIFLGFIEHSSKEGGTCIEEHKAIYEAIMAGDSVKARQANLDLLNDSNHRLPDEHAA</sequence>
<dbReference type="InterPro" id="IPR000524">
    <property type="entry name" value="Tscrpt_reg_HTH_GntR"/>
</dbReference>
<name>A0A420EBM1_9ALTE</name>
<dbReference type="Pfam" id="PF07729">
    <property type="entry name" value="FCD"/>
    <property type="match status" value="1"/>
</dbReference>
<evidence type="ECO:0000259" key="4">
    <source>
        <dbReference type="PROSITE" id="PS50949"/>
    </source>
</evidence>
<dbReference type="Proteomes" id="UP000286482">
    <property type="component" value="Unassembled WGS sequence"/>
</dbReference>
<protein>
    <submittedName>
        <fullName evidence="5">FadR family transcriptional regulator</fullName>
    </submittedName>
</protein>
<dbReference type="EMBL" id="RAQO01000006">
    <property type="protein sequence ID" value="RKF18097.1"/>
    <property type="molecule type" value="Genomic_DNA"/>
</dbReference>
<proteinExistence type="predicted"/>
<evidence type="ECO:0000256" key="3">
    <source>
        <dbReference type="ARBA" id="ARBA00023163"/>
    </source>
</evidence>
<evidence type="ECO:0000313" key="6">
    <source>
        <dbReference type="Proteomes" id="UP000286482"/>
    </source>
</evidence>
<dbReference type="Gene3D" id="1.20.120.530">
    <property type="entry name" value="GntR ligand-binding domain-like"/>
    <property type="match status" value="1"/>
</dbReference>
<keyword evidence="3" id="KW-0804">Transcription</keyword>
<dbReference type="PROSITE" id="PS50949">
    <property type="entry name" value="HTH_GNTR"/>
    <property type="match status" value="1"/>
</dbReference>
<dbReference type="SMART" id="SM00345">
    <property type="entry name" value="HTH_GNTR"/>
    <property type="match status" value="1"/>
</dbReference>
<dbReference type="PANTHER" id="PTHR43537:SF44">
    <property type="entry name" value="GNTR FAMILY REGULATORY PROTEIN"/>
    <property type="match status" value="1"/>
</dbReference>
<dbReference type="CDD" id="cd07377">
    <property type="entry name" value="WHTH_GntR"/>
    <property type="match status" value="1"/>
</dbReference>
<evidence type="ECO:0000313" key="5">
    <source>
        <dbReference type="EMBL" id="RKF18097.1"/>
    </source>
</evidence>
<evidence type="ECO:0000256" key="2">
    <source>
        <dbReference type="ARBA" id="ARBA00023125"/>
    </source>
</evidence>
<dbReference type="PRINTS" id="PR00035">
    <property type="entry name" value="HTHGNTR"/>
</dbReference>
<organism evidence="5 6">
    <name type="scientific">Alginatibacterium sediminis</name>
    <dbReference type="NCBI Taxonomy" id="2164068"/>
    <lineage>
        <taxon>Bacteria</taxon>
        <taxon>Pseudomonadati</taxon>
        <taxon>Pseudomonadota</taxon>
        <taxon>Gammaproteobacteria</taxon>
        <taxon>Alteromonadales</taxon>
        <taxon>Alteromonadaceae</taxon>
        <taxon>Alginatibacterium</taxon>
    </lineage>
</organism>
<dbReference type="Pfam" id="PF00392">
    <property type="entry name" value="GntR"/>
    <property type="match status" value="1"/>
</dbReference>
<dbReference type="SUPFAM" id="SSF46785">
    <property type="entry name" value="Winged helix' DNA-binding domain"/>
    <property type="match status" value="1"/>
</dbReference>
<keyword evidence="1" id="KW-0805">Transcription regulation</keyword>
<feature type="domain" description="HTH gntR-type" evidence="4">
    <location>
        <begin position="13"/>
        <end position="81"/>
    </location>
</feature>
<dbReference type="GO" id="GO:0003700">
    <property type="term" value="F:DNA-binding transcription factor activity"/>
    <property type="evidence" value="ECO:0007669"/>
    <property type="project" value="InterPro"/>
</dbReference>
<dbReference type="InterPro" id="IPR008920">
    <property type="entry name" value="TF_FadR/GntR_C"/>
</dbReference>
<dbReference type="PANTHER" id="PTHR43537">
    <property type="entry name" value="TRANSCRIPTIONAL REGULATOR, GNTR FAMILY"/>
    <property type="match status" value="1"/>
</dbReference>
<dbReference type="AlphaFoldDB" id="A0A420EBM1"/>
<keyword evidence="6" id="KW-1185">Reference proteome</keyword>
<accession>A0A420EBM1</accession>
<keyword evidence="2" id="KW-0238">DNA-binding</keyword>
<evidence type="ECO:0000256" key="1">
    <source>
        <dbReference type="ARBA" id="ARBA00023015"/>
    </source>
</evidence>